<dbReference type="Pfam" id="PF16214">
    <property type="entry name" value="AC_N"/>
    <property type="match status" value="1"/>
</dbReference>
<dbReference type="PANTHER" id="PTHR45627:SF23">
    <property type="entry name" value="AT30656P-RELATED"/>
    <property type="match status" value="1"/>
</dbReference>
<keyword evidence="7" id="KW-0547">Nucleotide-binding</keyword>
<accession>A0A7R8H6J4</accession>
<proteinExistence type="inferred from homology"/>
<dbReference type="Pfam" id="PF00211">
    <property type="entry name" value="Guanylate_cyc"/>
    <property type="match status" value="2"/>
</dbReference>
<evidence type="ECO:0000256" key="4">
    <source>
        <dbReference type="ARBA" id="ARBA00012201"/>
    </source>
</evidence>
<comment type="subcellular location">
    <subcellularLocation>
        <location evidence="3">Membrane</location>
        <topology evidence="3">Multi-pass membrane protein</topology>
    </subcellularLocation>
</comment>
<dbReference type="FunFam" id="3.30.70.1230:FF:000024">
    <property type="entry name" value="ACXA, isoform A"/>
    <property type="match status" value="1"/>
</dbReference>
<comment type="cofactor">
    <cofactor evidence="2">
        <name>Mg(2+)</name>
        <dbReference type="ChEBI" id="CHEBI:18420"/>
    </cofactor>
</comment>
<evidence type="ECO:0000256" key="5">
    <source>
        <dbReference type="ARBA" id="ARBA00022692"/>
    </source>
</evidence>
<dbReference type="PANTHER" id="PTHR45627">
    <property type="entry name" value="ADENYLATE CYCLASE TYPE 1"/>
    <property type="match status" value="1"/>
</dbReference>
<name>A0A7R8H6J4_LEPSM</name>
<evidence type="ECO:0000256" key="1">
    <source>
        <dbReference type="ARBA" id="ARBA00001593"/>
    </source>
</evidence>
<keyword evidence="8" id="KW-0067">ATP-binding</keyword>
<dbReference type="GO" id="GO:0046872">
    <property type="term" value="F:metal ion binding"/>
    <property type="evidence" value="ECO:0007669"/>
    <property type="project" value="UniProtKB-KW"/>
</dbReference>
<keyword evidence="9" id="KW-0460">Magnesium</keyword>
<evidence type="ECO:0000256" key="11">
    <source>
        <dbReference type="ARBA" id="ARBA00022998"/>
    </source>
</evidence>
<dbReference type="EC" id="4.6.1.1" evidence="4"/>
<keyword evidence="5" id="KW-0812">Transmembrane</keyword>
<evidence type="ECO:0000256" key="7">
    <source>
        <dbReference type="ARBA" id="ARBA00022741"/>
    </source>
</evidence>
<dbReference type="OrthoDB" id="6375942at2759"/>
<dbReference type="GO" id="GO:0035556">
    <property type="term" value="P:intracellular signal transduction"/>
    <property type="evidence" value="ECO:0007669"/>
    <property type="project" value="InterPro"/>
</dbReference>
<dbReference type="InterPro" id="IPR018297">
    <property type="entry name" value="A/G_cyclase_CS"/>
</dbReference>
<evidence type="ECO:0000256" key="13">
    <source>
        <dbReference type="ARBA" id="ARBA00023239"/>
    </source>
</evidence>
<dbReference type="Gene3D" id="3.30.70.1230">
    <property type="entry name" value="Nucleotide cyclase"/>
    <property type="match status" value="2"/>
</dbReference>
<keyword evidence="6" id="KW-0479">Metal-binding</keyword>
<dbReference type="InterPro" id="IPR001054">
    <property type="entry name" value="A/G_cyclase"/>
</dbReference>
<dbReference type="InterPro" id="IPR032628">
    <property type="entry name" value="AC_N"/>
</dbReference>
<evidence type="ECO:0000256" key="3">
    <source>
        <dbReference type="ARBA" id="ARBA00004141"/>
    </source>
</evidence>
<dbReference type="EMBL" id="HG994582">
    <property type="protein sequence ID" value="CAF2898180.1"/>
    <property type="molecule type" value="Genomic_DNA"/>
</dbReference>
<evidence type="ECO:0000256" key="2">
    <source>
        <dbReference type="ARBA" id="ARBA00001946"/>
    </source>
</evidence>
<keyword evidence="10" id="KW-1133">Transmembrane helix</keyword>
<dbReference type="GO" id="GO:0007189">
    <property type="term" value="P:adenylate cyclase-activating G protein-coupled receptor signaling pathway"/>
    <property type="evidence" value="ECO:0007669"/>
    <property type="project" value="TreeGrafter"/>
</dbReference>
<dbReference type="SUPFAM" id="SSF55073">
    <property type="entry name" value="Nucleotide cyclase"/>
    <property type="match status" value="2"/>
</dbReference>
<dbReference type="GO" id="GO:0005524">
    <property type="term" value="F:ATP binding"/>
    <property type="evidence" value="ECO:0007669"/>
    <property type="project" value="UniProtKB-KW"/>
</dbReference>
<evidence type="ECO:0000313" key="16">
    <source>
        <dbReference type="Proteomes" id="UP000675881"/>
    </source>
</evidence>
<evidence type="ECO:0000256" key="12">
    <source>
        <dbReference type="ARBA" id="ARBA00023136"/>
    </source>
</evidence>
<keyword evidence="13 14" id="KW-0456">Lyase</keyword>
<dbReference type="InterPro" id="IPR029787">
    <property type="entry name" value="Nucleotide_cyclase"/>
</dbReference>
<dbReference type="SMART" id="SM00044">
    <property type="entry name" value="CYCc"/>
    <property type="match status" value="2"/>
</dbReference>
<evidence type="ECO:0000256" key="9">
    <source>
        <dbReference type="ARBA" id="ARBA00022842"/>
    </source>
</evidence>
<keyword evidence="16" id="KW-1185">Reference proteome</keyword>
<comment type="catalytic activity">
    <reaction evidence="1">
        <text>ATP = 3',5'-cyclic AMP + diphosphate</text>
        <dbReference type="Rhea" id="RHEA:15389"/>
        <dbReference type="ChEBI" id="CHEBI:30616"/>
        <dbReference type="ChEBI" id="CHEBI:33019"/>
        <dbReference type="ChEBI" id="CHEBI:58165"/>
        <dbReference type="EC" id="4.6.1.1"/>
    </reaction>
</comment>
<dbReference type="AlphaFoldDB" id="A0A7R8H6J4"/>
<dbReference type="PROSITE" id="PS50125">
    <property type="entry name" value="GUANYLATE_CYCLASE_2"/>
    <property type="match status" value="2"/>
</dbReference>
<dbReference type="GO" id="GO:0005886">
    <property type="term" value="C:plasma membrane"/>
    <property type="evidence" value="ECO:0007669"/>
    <property type="project" value="TreeGrafter"/>
</dbReference>
<evidence type="ECO:0000256" key="14">
    <source>
        <dbReference type="RuleBase" id="RU000405"/>
    </source>
</evidence>
<evidence type="ECO:0000256" key="10">
    <source>
        <dbReference type="ARBA" id="ARBA00022989"/>
    </source>
</evidence>
<dbReference type="GO" id="GO:0006171">
    <property type="term" value="P:cAMP biosynthetic process"/>
    <property type="evidence" value="ECO:0007669"/>
    <property type="project" value="UniProtKB-KW"/>
</dbReference>
<comment type="similarity">
    <text evidence="14">Belongs to the adenylyl cyclase class-4/guanylyl cyclase family.</text>
</comment>
<dbReference type="CDD" id="cd07302">
    <property type="entry name" value="CHD"/>
    <property type="match status" value="2"/>
</dbReference>
<dbReference type="GO" id="GO:0004016">
    <property type="term" value="F:adenylate cyclase activity"/>
    <property type="evidence" value="ECO:0007669"/>
    <property type="project" value="UniProtKB-EC"/>
</dbReference>
<dbReference type="PROSITE" id="PS00452">
    <property type="entry name" value="GUANYLATE_CYCLASE_1"/>
    <property type="match status" value="1"/>
</dbReference>
<gene>
    <name evidence="15" type="ORF">LSAA_8045</name>
</gene>
<evidence type="ECO:0000313" key="15">
    <source>
        <dbReference type="EMBL" id="CAF2898180.1"/>
    </source>
</evidence>
<dbReference type="Proteomes" id="UP000675881">
    <property type="component" value="Chromosome 3"/>
</dbReference>
<evidence type="ECO:0000256" key="6">
    <source>
        <dbReference type="ARBA" id="ARBA00022723"/>
    </source>
</evidence>
<keyword evidence="11" id="KW-0115">cAMP biosynthesis</keyword>
<protein>
    <recommendedName>
        <fullName evidence="4">adenylate cyclase</fullName>
        <ecNumber evidence="4">4.6.1.1</ecNumber>
    </recommendedName>
</protein>
<sequence>MRRQRKFGVPPGADGYPELPLEYQNNPVMLRGCFVLAVPDRCYTAKSGLSYCWCSTKDLCNGGGSPLKGRNFLPPPLIGLSKAVKITRITERQAHNLTYLQERFNLEPPLEPLYQRYEQRAQIRSFTTFLFAQGIISIIYVIWTIIGCQTEGVNHSQCWSQCYPVLVAQSCILILCVVVFYILHLRSLIIMYSWILLAVSIMFAVAFEILDIGILIHHHITSKINTDVFVIFSPFSTTKVPILTHFNHIIIYLFLPIQQKALALTLGLSASFIGLLLYSILEFNQKLLSSETILIQLAADAVYYLSLNFVGFFVRYVGEINLRRGFMDKRTCIETTYKLKYEKEQEENLLKSIIPKHIASEVRDRLWSYVQNERNNDVSKNPFKELFIKKHDNVSIVFADICNFTPLTATLSVDKLVLTLNDLFGKFDDAASNHDCLRIKILGDCYYCVSGVPDAKPEHADNCVSMGLDMIRLIADVREQHDVPVDMRIGIHSGYVLSGLIGLRKWQYDIWSKDVTIANIMEAKGKGGAIHITEDTRIALKKDYILHPQDNDFEDEPLLRGMKTYLIYPLTRVSRVRMASDPIETRRVYQGGDTLGNHSYQRRRSVLMDTSLKKFRKMKRSAGDFMKDEIERLPLGKTDQWFHPKDINPLLLSFPGLKLPHIHLWIVYIALFLFLILLLPSLWVSYIWDQIVDPHYESMEDDINLEPPFAGLRAFYHISRRISGSWVTRNFIFVVTTRCLPESPKNYTYRCSLAIMVIFTFLRIQHMLKFFILASCMTFYACIIFGPLSADNNNLFSVEYFGYDELFAFHNKNCSHFVYICIIALFFLLMDRQHEYMRRLDYQWKRQLKSDQEEASDFKLVNKTLLQNILPFHVADIYLSNNREVGLYSEEYQTVAVMFASIPRYADYFCREANNFEKGKKCLQILNDIISLFDKLLFLEEFHRVEKIKIISSTYMAACGLDPVLSSLIYQEMRIIHVFDFQLRIGLIMGPLTAGVVGAQKPMYDIWGDTVNVASRMEYTGVIGKVQIPEETAKLLMSVKVDGADRGNILCLPRSRISVKGKGKMMTYFVDINPETFEVNTIPSSEVRSVEEKNINGDSFILLKNQLSGGDLLENDEISDEEQPGLTPIIHEKRSNSNSTTEECITDEESMERIRVTHKKDSGYGSQGYLKYCQISLCKDK</sequence>
<organism evidence="15 16">
    <name type="scientific">Lepeophtheirus salmonis</name>
    <name type="common">Salmon louse</name>
    <name type="synonym">Caligus salmonis</name>
    <dbReference type="NCBI Taxonomy" id="72036"/>
    <lineage>
        <taxon>Eukaryota</taxon>
        <taxon>Metazoa</taxon>
        <taxon>Ecdysozoa</taxon>
        <taxon>Arthropoda</taxon>
        <taxon>Crustacea</taxon>
        <taxon>Multicrustacea</taxon>
        <taxon>Hexanauplia</taxon>
        <taxon>Copepoda</taxon>
        <taxon>Siphonostomatoida</taxon>
        <taxon>Caligidae</taxon>
        <taxon>Lepeophtheirus</taxon>
    </lineage>
</organism>
<keyword evidence="12" id="KW-0472">Membrane</keyword>
<reference evidence="15" key="1">
    <citation type="submission" date="2021-02" db="EMBL/GenBank/DDBJ databases">
        <authorList>
            <person name="Bekaert M."/>
        </authorList>
    </citation>
    <scope>NUCLEOTIDE SEQUENCE</scope>
    <source>
        <strain evidence="15">IoA-00</strain>
    </source>
</reference>
<evidence type="ECO:0000256" key="8">
    <source>
        <dbReference type="ARBA" id="ARBA00022840"/>
    </source>
</evidence>